<organism evidence="4 5">
    <name type="scientific">Entotheonella factor</name>
    <dbReference type="NCBI Taxonomy" id="1429438"/>
    <lineage>
        <taxon>Bacteria</taxon>
        <taxon>Pseudomonadati</taxon>
        <taxon>Nitrospinota/Tectimicrobiota group</taxon>
        <taxon>Candidatus Tectimicrobiota</taxon>
        <taxon>Candidatus Entotheonellia</taxon>
        <taxon>Candidatus Entotheonellales</taxon>
        <taxon>Candidatus Entotheonellaceae</taxon>
        <taxon>Candidatus Entotheonella</taxon>
    </lineage>
</organism>
<evidence type="ECO:0000256" key="2">
    <source>
        <dbReference type="SAM" id="Phobius"/>
    </source>
</evidence>
<evidence type="ECO:0000313" key="5">
    <source>
        <dbReference type="Proteomes" id="UP000019141"/>
    </source>
</evidence>
<dbReference type="HOGENOM" id="CLU_1037014_0_0_7"/>
<dbReference type="InterPro" id="IPR007730">
    <property type="entry name" value="SPOR-like_dom"/>
</dbReference>
<dbReference type="PANTHER" id="PTHR38687">
    <property type="entry name" value="CELL DIVISION PROTEIN DEDD-RELATED"/>
    <property type="match status" value="1"/>
</dbReference>
<feature type="region of interest" description="Disordered" evidence="1">
    <location>
        <begin position="105"/>
        <end position="179"/>
    </location>
</feature>
<keyword evidence="2" id="KW-0812">Transmembrane</keyword>
<keyword evidence="2" id="KW-1133">Transmembrane helix</keyword>
<reference evidence="4 5" key="1">
    <citation type="journal article" date="2014" name="Nature">
        <title>An environmental bacterial taxon with a large and distinct metabolic repertoire.</title>
        <authorList>
            <person name="Wilson M.C."/>
            <person name="Mori T."/>
            <person name="Ruckert C."/>
            <person name="Uria A.R."/>
            <person name="Helf M.J."/>
            <person name="Takada K."/>
            <person name="Gernert C."/>
            <person name="Steffens U.A."/>
            <person name="Heycke N."/>
            <person name="Schmitt S."/>
            <person name="Rinke C."/>
            <person name="Helfrich E.J."/>
            <person name="Brachmann A.O."/>
            <person name="Gurgui C."/>
            <person name="Wakimoto T."/>
            <person name="Kracht M."/>
            <person name="Crusemann M."/>
            <person name="Hentschel U."/>
            <person name="Abe I."/>
            <person name="Matsunaga S."/>
            <person name="Kalinowski J."/>
            <person name="Takeyama H."/>
            <person name="Piel J."/>
        </authorList>
    </citation>
    <scope>NUCLEOTIDE SEQUENCE [LARGE SCALE GENOMIC DNA]</scope>
    <source>
        <strain evidence="5">TSY1</strain>
    </source>
</reference>
<keyword evidence="5" id="KW-1185">Reference proteome</keyword>
<feature type="transmembrane region" description="Helical" evidence="2">
    <location>
        <begin position="27"/>
        <end position="47"/>
    </location>
</feature>
<dbReference type="InterPro" id="IPR036680">
    <property type="entry name" value="SPOR-like_sf"/>
</dbReference>
<dbReference type="PATRIC" id="fig|1429438.4.peg.7984"/>
<dbReference type="PANTHER" id="PTHR38687:SF1">
    <property type="entry name" value="CELL DIVISION PROTEIN DEDD"/>
    <property type="match status" value="1"/>
</dbReference>
<proteinExistence type="predicted"/>
<dbReference type="GO" id="GO:0030428">
    <property type="term" value="C:cell septum"/>
    <property type="evidence" value="ECO:0007669"/>
    <property type="project" value="TreeGrafter"/>
</dbReference>
<sequence length="265" mass="29585">MYEDFYPYIPGSLDARQRIRKLRLKRLGYFVGACLVFGSGFIMGLVWHEPDTAETQMARQHDRQLDIIHTPPTEAFTSPPELSAPILDLQFTVPPEPERVEPADLAAKMNTDQTTTETTTSPLPSIALGLDTPVQPLQPQDQAPSQPEPSEPKVIKSAVNKPKVSKPKAPKPQKQAPPRQPYLVQIGAFRSEANARKIVAKLRDKGYQPFIRTVQNQQNLVLYRVFLDQAKDKAQAQATAKAFEETEKMDALVMLADGFSPSNPR</sequence>
<gene>
    <name evidence="4" type="ORF">ETSY1_42760</name>
</gene>
<dbReference type="GO" id="GO:0042834">
    <property type="term" value="F:peptidoglycan binding"/>
    <property type="evidence" value="ECO:0007669"/>
    <property type="project" value="InterPro"/>
</dbReference>
<feature type="domain" description="SPOR" evidence="3">
    <location>
        <begin position="176"/>
        <end position="256"/>
    </location>
</feature>
<keyword evidence="2" id="KW-0472">Membrane</keyword>
<evidence type="ECO:0000259" key="3">
    <source>
        <dbReference type="PROSITE" id="PS51724"/>
    </source>
</evidence>
<dbReference type="Pfam" id="PF05036">
    <property type="entry name" value="SPOR"/>
    <property type="match status" value="1"/>
</dbReference>
<dbReference type="SUPFAM" id="SSF110997">
    <property type="entry name" value="Sporulation related repeat"/>
    <property type="match status" value="1"/>
</dbReference>
<dbReference type="AlphaFoldDB" id="W4L3M0"/>
<protein>
    <recommendedName>
        <fullName evidence="3">SPOR domain-containing protein</fullName>
    </recommendedName>
</protein>
<dbReference type="GO" id="GO:0032153">
    <property type="term" value="C:cell division site"/>
    <property type="evidence" value="ECO:0007669"/>
    <property type="project" value="TreeGrafter"/>
</dbReference>
<evidence type="ECO:0000313" key="4">
    <source>
        <dbReference type="EMBL" id="ETW92642.1"/>
    </source>
</evidence>
<comment type="caution">
    <text evidence="4">The sequence shown here is derived from an EMBL/GenBank/DDBJ whole genome shotgun (WGS) entry which is preliminary data.</text>
</comment>
<feature type="compositionally biased region" description="Polar residues" evidence="1">
    <location>
        <begin position="135"/>
        <end position="145"/>
    </location>
</feature>
<dbReference type="InterPro" id="IPR052521">
    <property type="entry name" value="Cell_div_SPOR-domain"/>
</dbReference>
<evidence type="ECO:0000256" key="1">
    <source>
        <dbReference type="SAM" id="MobiDB-lite"/>
    </source>
</evidence>
<name>W4L3M0_ENTF1</name>
<dbReference type="GO" id="GO:0032506">
    <property type="term" value="P:cytokinetic process"/>
    <property type="evidence" value="ECO:0007669"/>
    <property type="project" value="TreeGrafter"/>
</dbReference>
<dbReference type="PROSITE" id="PS51724">
    <property type="entry name" value="SPOR"/>
    <property type="match status" value="1"/>
</dbReference>
<dbReference type="EMBL" id="AZHW01001411">
    <property type="protein sequence ID" value="ETW92642.1"/>
    <property type="molecule type" value="Genomic_DNA"/>
</dbReference>
<accession>W4L3M0</accession>
<dbReference type="Proteomes" id="UP000019141">
    <property type="component" value="Unassembled WGS sequence"/>
</dbReference>
<dbReference type="Gene3D" id="3.30.70.1070">
    <property type="entry name" value="Sporulation related repeat"/>
    <property type="match status" value="1"/>
</dbReference>
<feature type="compositionally biased region" description="Low complexity" evidence="1">
    <location>
        <begin position="111"/>
        <end position="120"/>
    </location>
</feature>